<dbReference type="NCBIfam" id="TIGR04131">
    <property type="entry name" value="Bac_Flav_CTERM"/>
    <property type="match status" value="1"/>
</dbReference>
<sequence>MFIIRIALALALLSYFATAGFAQSGNSQPINIPQGSSVKLTTNATGAVSYWWRKDDIQIPGATASTYTVTNTGKYSVVIFSADGCQSDPSEPVEVIVGPPIVAASADLAITKTNDNKPVSINETFEYQINVKNNGPSTANNVVVKDLLPINLTFDRFVNPSLGTAIYNPSSRLITWDITELKNGQTADLAIKVTANKYGVYTNTTNVTATDPPDPDLTNNNATDIKYIWGITIPNVFTPNGDGKNDTFEIMGLPLYSDNEITIVNRWQSPVYEKKRYQNDWTANGLSDGTYFYILKVKNVSNEWQEFKGYITVLH</sequence>
<name>A0A1I2ZBB3_9SPHI</name>
<dbReference type="InterPro" id="IPR036168">
    <property type="entry name" value="AP2_Mu_C_sf"/>
</dbReference>
<keyword evidence="1" id="KW-0732">Signal</keyword>
<reference evidence="3 4" key="1">
    <citation type="submission" date="2016-10" db="EMBL/GenBank/DDBJ databases">
        <authorList>
            <person name="de Groot N.N."/>
        </authorList>
    </citation>
    <scope>NUCLEOTIDE SEQUENCE [LARGE SCALE GENOMIC DNA]</scope>
    <source>
        <strain evidence="3 4">DSM 18684</strain>
    </source>
</reference>
<evidence type="ECO:0000259" key="2">
    <source>
        <dbReference type="Pfam" id="PF01345"/>
    </source>
</evidence>
<dbReference type="OrthoDB" id="9765926at2"/>
<dbReference type="Proteomes" id="UP000199666">
    <property type="component" value="Unassembled WGS sequence"/>
</dbReference>
<dbReference type="InterPro" id="IPR051172">
    <property type="entry name" value="Chlamydia_OmcB"/>
</dbReference>
<evidence type="ECO:0000313" key="3">
    <source>
        <dbReference type="EMBL" id="SFH34990.1"/>
    </source>
</evidence>
<gene>
    <name evidence="3" type="ORF">SAMN04489864_109121</name>
</gene>
<dbReference type="InterPro" id="IPR026341">
    <property type="entry name" value="T9SS_type_B"/>
</dbReference>
<organism evidence="3 4">
    <name type="scientific">Pedobacter insulae</name>
    <dbReference type="NCBI Taxonomy" id="414048"/>
    <lineage>
        <taxon>Bacteria</taxon>
        <taxon>Pseudomonadati</taxon>
        <taxon>Bacteroidota</taxon>
        <taxon>Sphingobacteriia</taxon>
        <taxon>Sphingobacteriales</taxon>
        <taxon>Sphingobacteriaceae</taxon>
        <taxon>Pedobacter</taxon>
    </lineage>
</organism>
<protein>
    <submittedName>
        <fullName evidence="3">Conserved repeat domain-containing protein/gliding motility-associated C-terminal domain-containing protein</fullName>
    </submittedName>
</protein>
<dbReference type="InterPro" id="IPR047589">
    <property type="entry name" value="DUF11_rpt"/>
</dbReference>
<feature type="chain" id="PRO_5011721898" evidence="1">
    <location>
        <begin position="20"/>
        <end position="315"/>
    </location>
</feature>
<evidence type="ECO:0000256" key="1">
    <source>
        <dbReference type="SAM" id="SignalP"/>
    </source>
</evidence>
<keyword evidence="4" id="KW-1185">Reference proteome</keyword>
<dbReference type="Gene3D" id="2.60.40.1170">
    <property type="entry name" value="Mu homology domain, subdomain B"/>
    <property type="match status" value="1"/>
</dbReference>
<dbReference type="AlphaFoldDB" id="A0A1I2ZBB3"/>
<dbReference type="InterPro" id="IPR013783">
    <property type="entry name" value="Ig-like_fold"/>
</dbReference>
<proteinExistence type="predicted"/>
<feature type="domain" description="DUF11" evidence="2">
    <location>
        <begin position="107"/>
        <end position="223"/>
    </location>
</feature>
<dbReference type="Gene3D" id="2.60.40.10">
    <property type="entry name" value="Immunoglobulins"/>
    <property type="match status" value="1"/>
</dbReference>
<feature type="signal peptide" evidence="1">
    <location>
        <begin position="1"/>
        <end position="19"/>
    </location>
</feature>
<dbReference type="Pfam" id="PF01345">
    <property type="entry name" value="DUF11"/>
    <property type="match status" value="1"/>
</dbReference>
<dbReference type="PANTHER" id="PTHR34819">
    <property type="entry name" value="LARGE CYSTEINE-RICH PERIPLASMIC PROTEIN OMCB"/>
    <property type="match status" value="1"/>
</dbReference>
<evidence type="ECO:0000313" key="4">
    <source>
        <dbReference type="Proteomes" id="UP000199666"/>
    </source>
</evidence>
<dbReference type="InterPro" id="IPR001434">
    <property type="entry name" value="OmcB-like_DUF11"/>
</dbReference>
<dbReference type="SUPFAM" id="SSF49447">
    <property type="entry name" value="Second domain of Mu2 adaptin subunit (ap50) of ap2 adaptor"/>
    <property type="match status" value="1"/>
</dbReference>
<dbReference type="RefSeq" id="WP_090996085.1">
    <property type="nucleotide sequence ID" value="NZ_FOPP01000009.1"/>
</dbReference>
<dbReference type="Pfam" id="PF13585">
    <property type="entry name" value="CHU_C"/>
    <property type="match status" value="1"/>
</dbReference>
<dbReference type="STRING" id="414048.SAMN04489864_109121"/>
<accession>A0A1I2ZBB3</accession>
<dbReference type="NCBIfam" id="TIGR01451">
    <property type="entry name" value="B_ant_repeat"/>
    <property type="match status" value="1"/>
</dbReference>
<dbReference type="EMBL" id="FOPP01000009">
    <property type="protein sequence ID" value="SFH34990.1"/>
    <property type="molecule type" value="Genomic_DNA"/>
</dbReference>